<gene>
    <name evidence="1" type="ORF">AWN68_14375</name>
</gene>
<protein>
    <recommendedName>
        <fullName evidence="3">6-bladed beta-propeller</fullName>
    </recommendedName>
</protein>
<dbReference type="OrthoDB" id="820429at2"/>
<evidence type="ECO:0000313" key="1">
    <source>
        <dbReference type="EMBL" id="KYG82442.1"/>
    </source>
</evidence>
<organism evidence="1 2">
    <name type="scientific">Roseivirga echinicomitans</name>
    <dbReference type="NCBI Taxonomy" id="296218"/>
    <lineage>
        <taxon>Bacteria</taxon>
        <taxon>Pseudomonadati</taxon>
        <taxon>Bacteroidota</taxon>
        <taxon>Cytophagia</taxon>
        <taxon>Cytophagales</taxon>
        <taxon>Roseivirgaceae</taxon>
        <taxon>Roseivirga</taxon>
    </lineage>
</organism>
<dbReference type="AlphaFoldDB" id="A0A150XUZ0"/>
<sequence length="389" mass="45344">MPIFQRCLLIILIALSTSCTGKKIGKIENITSNVVKIEKEYFLDKITESEVFDSVSFIPLYLPENELMGTVSDIQLYRNNYYVLDLITQKIHQFSKDWEFKKTLFSLGAGPNEYNEIFNFSFYKNSIVINDLLKVEYYDLDDFQPIKTYRKNHMGFRTYLTHDEHILNYQLNSPFDDSPFNVSIYDYTNDDITYQGSPIKPNLQGFTFSQKNPFYTNMGNDYFIEAFNDTIYKVDNGILLSHRFIDFQDIRLEIKGLIDEPGITSTDVMRSDKAYFLGSYLNSDAVETFSFTYKTKRYIYMANKKDSVYHIYSSMVQDKTVLQLPIDYFLLDGENLFSAKDIEQANYELGVVKERVASRPDLEVHRSKIETLSEKLSNASAVIIKIHIK</sequence>
<evidence type="ECO:0000313" key="2">
    <source>
        <dbReference type="Proteomes" id="UP000075615"/>
    </source>
</evidence>
<dbReference type="RefSeq" id="WP_068412377.1">
    <property type="nucleotide sequence ID" value="NZ_LRDB01000003.1"/>
</dbReference>
<dbReference type="Pfam" id="PF17170">
    <property type="entry name" value="DUF5128"/>
    <property type="match status" value="1"/>
</dbReference>
<evidence type="ECO:0008006" key="3">
    <source>
        <dbReference type="Google" id="ProtNLM"/>
    </source>
</evidence>
<comment type="caution">
    <text evidence="1">The sequence shown here is derived from an EMBL/GenBank/DDBJ whole genome shotgun (WGS) entry which is preliminary data.</text>
</comment>
<keyword evidence="2" id="KW-1185">Reference proteome</keyword>
<accession>A0A150XUZ0</accession>
<dbReference type="EMBL" id="LRDB01000003">
    <property type="protein sequence ID" value="KYG82442.1"/>
    <property type="molecule type" value="Genomic_DNA"/>
</dbReference>
<dbReference type="Proteomes" id="UP000075615">
    <property type="component" value="Unassembled WGS sequence"/>
</dbReference>
<name>A0A150XUZ0_9BACT</name>
<proteinExistence type="predicted"/>
<reference evidence="1 2" key="1">
    <citation type="submission" date="2016-01" db="EMBL/GenBank/DDBJ databases">
        <title>Genome sequencing of Roseivirga echinicomitans KMM 6058.</title>
        <authorList>
            <person name="Selvaratnam C."/>
            <person name="Thevarajoo S."/>
            <person name="Goh K.M."/>
            <person name="Ee R."/>
            <person name="Chan K.-G."/>
            <person name="Chong C.S."/>
        </authorList>
    </citation>
    <scope>NUCLEOTIDE SEQUENCE [LARGE SCALE GENOMIC DNA]</scope>
    <source>
        <strain evidence="1 2">KMM 6058</strain>
    </source>
</reference>
<dbReference type="PROSITE" id="PS51257">
    <property type="entry name" value="PROKAR_LIPOPROTEIN"/>
    <property type="match status" value="1"/>
</dbReference>
<dbReference type="STRING" id="296218.AWN68_14375"/>